<evidence type="ECO:0000313" key="2">
    <source>
        <dbReference type="EMBL" id="MDV3455502.1"/>
    </source>
</evidence>
<comment type="caution">
    <text evidence="2">The sequence shown here is derived from an EMBL/GenBank/DDBJ whole genome shotgun (WGS) entry which is preliminary data.</text>
</comment>
<feature type="compositionally biased region" description="Low complexity" evidence="1">
    <location>
        <begin position="272"/>
        <end position="285"/>
    </location>
</feature>
<name>A0ABU3Y343_9SPHN</name>
<evidence type="ECO:0000256" key="1">
    <source>
        <dbReference type="SAM" id="MobiDB-lite"/>
    </source>
</evidence>
<dbReference type="EMBL" id="JAWJEJ010000001">
    <property type="protein sequence ID" value="MDV3455502.1"/>
    <property type="molecule type" value="Genomic_DNA"/>
</dbReference>
<protein>
    <recommendedName>
        <fullName evidence="4">Lipoprotein</fullName>
    </recommendedName>
</protein>
<reference evidence="2 3" key="1">
    <citation type="submission" date="2023-10" db="EMBL/GenBank/DDBJ databases">
        <title>Sphingomonas sp. HF-S4 16S ribosomal RNA gene Genome sequencing and assembly.</title>
        <authorList>
            <person name="Lee H."/>
        </authorList>
    </citation>
    <scope>NUCLEOTIDE SEQUENCE [LARGE SCALE GENOMIC DNA]</scope>
    <source>
        <strain evidence="2 3">HF-S4</strain>
    </source>
</reference>
<dbReference type="Proteomes" id="UP001273531">
    <property type="component" value="Unassembled WGS sequence"/>
</dbReference>
<dbReference type="RefSeq" id="WP_317224723.1">
    <property type="nucleotide sequence ID" value="NZ_JAWJEJ010000001.1"/>
</dbReference>
<organism evidence="2 3">
    <name type="scientific">Sphingomonas agrestis</name>
    <dbReference type="NCBI Taxonomy" id="3080540"/>
    <lineage>
        <taxon>Bacteria</taxon>
        <taxon>Pseudomonadati</taxon>
        <taxon>Pseudomonadota</taxon>
        <taxon>Alphaproteobacteria</taxon>
        <taxon>Sphingomonadales</taxon>
        <taxon>Sphingomonadaceae</taxon>
        <taxon>Sphingomonas</taxon>
    </lineage>
</organism>
<evidence type="ECO:0008006" key="4">
    <source>
        <dbReference type="Google" id="ProtNLM"/>
    </source>
</evidence>
<accession>A0ABU3Y343</accession>
<feature type="region of interest" description="Disordered" evidence="1">
    <location>
        <begin position="268"/>
        <end position="300"/>
    </location>
</feature>
<gene>
    <name evidence="2" type="ORF">RZN05_00785</name>
</gene>
<evidence type="ECO:0000313" key="3">
    <source>
        <dbReference type="Proteomes" id="UP001273531"/>
    </source>
</evidence>
<sequence>MSIVAETRLCAFSQTPNSGPLIFLAWVEPNPVRGKKMKSALLGIPLALLGGCASTNLNNALGTPKNPTAVFVDARDNNKGEDDFLVADYLLLRSSIGKDGKTIAKIPDGSAKAYLEAGFNLGDAYCDRFLNKTVESAMRRRYGRSLTNDIGTGSNALLTAFGAGKDVIAAFAASFGFADSAWRNYDEAFLIAPELSNVQKLVRSAQENYKVRALGAKTLPTTYSRAQSIIRDYARYCTNLGMRSLINQSATEKGVDIDEDTKELRDQAVDFAQKPANGAAKKPAKVPAPAPVSPAAPTSQ</sequence>
<proteinExistence type="predicted"/>
<keyword evidence="3" id="KW-1185">Reference proteome</keyword>